<dbReference type="InterPro" id="IPR013094">
    <property type="entry name" value="AB_hydrolase_3"/>
</dbReference>
<evidence type="ECO:0000313" key="3">
    <source>
        <dbReference type="EMBL" id="SUZ49361.1"/>
    </source>
</evidence>
<dbReference type="InterPro" id="IPR050300">
    <property type="entry name" value="GDXG_lipolytic_enzyme"/>
</dbReference>
<accession>A0A381N441</accession>
<organism evidence="3">
    <name type="scientific">marine metagenome</name>
    <dbReference type="NCBI Taxonomy" id="408172"/>
    <lineage>
        <taxon>unclassified sequences</taxon>
        <taxon>metagenomes</taxon>
        <taxon>ecological metagenomes</taxon>
    </lineage>
</organism>
<evidence type="ECO:0000259" key="2">
    <source>
        <dbReference type="Pfam" id="PF07859"/>
    </source>
</evidence>
<dbReference type="PANTHER" id="PTHR48081">
    <property type="entry name" value="AB HYDROLASE SUPERFAMILY PROTEIN C4A8.06C"/>
    <property type="match status" value="1"/>
</dbReference>
<keyword evidence="1" id="KW-0378">Hydrolase</keyword>
<dbReference type="Gene3D" id="3.40.50.1820">
    <property type="entry name" value="alpha/beta hydrolase"/>
    <property type="match status" value="1"/>
</dbReference>
<protein>
    <recommendedName>
        <fullName evidence="2">Alpha/beta hydrolase fold-3 domain-containing protein</fullName>
    </recommendedName>
</protein>
<dbReference type="AlphaFoldDB" id="A0A381N441"/>
<proteinExistence type="predicted"/>
<dbReference type="GO" id="GO:0016787">
    <property type="term" value="F:hydrolase activity"/>
    <property type="evidence" value="ECO:0007669"/>
    <property type="project" value="UniProtKB-KW"/>
</dbReference>
<dbReference type="PANTHER" id="PTHR48081:SF8">
    <property type="entry name" value="ALPHA_BETA HYDROLASE FOLD-3 DOMAIN-CONTAINING PROTEIN-RELATED"/>
    <property type="match status" value="1"/>
</dbReference>
<dbReference type="InterPro" id="IPR029058">
    <property type="entry name" value="AB_hydrolase_fold"/>
</dbReference>
<sequence>MSAGPLYSVEDAMAGLVPIRVYRPTSEIAPVVCYLHGAGFIAGDLDSHDQICRLLASQIGAVVVAADYRLAPEHPFPAAVDDAFSVVEWILDNAAQFGADDTRWAVVGDSAGGNLAAVVAQRWRDWPHSPVIQALVCPVLELADFDLPSHHSYADGDGFTTAAMRQMADLYLGDTIDRRDPLVSPARAESLAGLPPAVIISAELDPLRDDGEMYARRLVEAGVPVMSFRQPNMAHYGVLWCRAAPEIAPGFSIVADALTSALHPR</sequence>
<evidence type="ECO:0000256" key="1">
    <source>
        <dbReference type="ARBA" id="ARBA00022801"/>
    </source>
</evidence>
<dbReference type="Pfam" id="PF07859">
    <property type="entry name" value="Abhydrolase_3"/>
    <property type="match status" value="1"/>
</dbReference>
<dbReference type="SUPFAM" id="SSF53474">
    <property type="entry name" value="alpha/beta-Hydrolases"/>
    <property type="match status" value="1"/>
</dbReference>
<feature type="domain" description="Alpha/beta hydrolase fold-3" evidence="2">
    <location>
        <begin position="32"/>
        <end position="235"/>
    </location>
</feature>
<gene>
    <name evidence="3" type="ORF">METZ01_LOCUS2215</name>
</gene>
<dbReference type="EMBL" id="UINC01000111">
    <property type="protein sequence ID" value="SUZ49361.1"/>
    <property type="molecule type" value="Genomic_DNA"/>
</dbReference>
<reference evidence="3" key="1">
    <citation type="submission" date="2018-05" db="EMBL/GenBank/DDBJ databases">
        <authorList>
            <person name="Lanie J.A."/>
            <person name="Ng W.-L."/>
            <person name="Kazmierczak K.M."/>
            <person name="Andrzejewski T.M."/>
            <person name="Davidsen T.M."/>
            <person name="Wayne K.J."/>
            <person name="Tettelin H."/>
            <person name="Glass J.I."/>
            <person name="Rusch D."/>
            <person name="Podicherti R."/>
            <person name="Tsui H.-C.T."/>
            <person name="Winkler M.E."/>
        </authorList>
    </citation>
    <scope>NUCLEOTIDE SEQUENCE</scope>
</reference>
<name>A0A381N441_9ZZZZ</name>